<dbReference type="AlphaFoldDB" id="N6TMQ6"/>
<proteinExistence type="predicted"/>
<organism evidence="1">
    <name type="scientific">Dendroctonus ponderosae</name>
    <name type="common">Mountain pine beetle</name>
    <dbReference type="NCBI Taxonomy" id="77166"/>
    <lineage>
        <taxon>Eukaryota</taxon>
        <taxon>Metazoa</taxon>
        <taxon>Ecdysozoa</taxon>
        <taxon>Arthropoda</taxon>
        <taxon>Hexapoda</taxon>
        <taxon>Insecta</taxon>
        <taxon>Pterygota</taxon>
        <taxon>Neoptera</taxon>
        <taxon>Endopterygota</taxon>
        <taxon>Coleoptera</taxon>
        <taxon>Polyphaga</taxon>
        <taxon>Cucujiformia</taxon>
        <taxon>Curculionidae</taxon>
        <taxon>Scolytinae</taxon>
        <taxon>Dendroctonus</taxon>
    </lineage>
</organism>
<gene>
    <name evidence="1" type="ORF">YQE_01820</name>
</gene>
<feature type="non-terminal residue" evidence="1">
    <location>
        <position position="1"/>
    </location>
</feature>
<dbReference type="EMBL" id="KB740055">
    <property type="protein sequence ID" value="ENN81789.1"/>
    <property type="molecule type" value="Genomic_DNA"/>
</dbReference>
<name>N6TMQ6_DENPD</name>
<protein>
    <submittedName>
        <fullName evidence="1">Uncharacterized protein</fullName>
    </submittedName>
</protein>
<sequence length="61" mass="7266">MEMDTDCFLHKEWKRCKRFYENMEMTVLSSSSSNTKLPEKAIRGRTSHAMEAYTWALLLDF</sequence>
<accession>N6TMQ6</accession>
<dbReference type="HOGENOM" id="CLU_2924958_0_0_1"/>
<reference evidence="1" key="1">
    <citation type="journal article" date="2013" name="Genome Biol.">
        <title>Draft genome of the mountain pine beetle, Dendroctonus ponderosae Hopkins, a major forest pest.</title>
        <authorList>
            <person name="Keeling C.I."/>
            <person name="Yuen M.M."/>
            <person name="Liao N.Y."/>
            <person name="Docking T.R."/>
            <person name="Chan S.K."/>
            <person name="Taylor G.A."/>
            <person name="Palmquist D.L."/>
            <person name="Jackman S.D."/>
            <person name="Nguyen A."/>
            <person name="Li M."/>
            <person name="Henderson H."/>
            <person name="Janes J.K."/>
            <person name="Zhao Y."/>
            <person name="Pandoh P."/>
            <person name="Moore R."/>
            <person name="Sperling F.A."/>
            <person name="Huber D.P."/>
            <person name="Birol I."/>
            <person name="Jones S.J."/>
            <person name="Bohlmann J."/>
        </authorList>
    </citation>
    <scope>NUCLEOTIDE SEQUENCE</scope>
</reference>
<evidence type="ECO:0000313" key="1">
    <source>
        <dbReference type="EMBL" id="ENN81789.1"/>
    </source>
</evidence>